<proteinExistence type="predicted"/>
<evidence type="ECO:0000313" key="3">
    <source>
        <dbReference type="EMBL" id="CUU38921.1"/>
    </source>
</evidence>
<dbReference type="AlphaFoldDB" id="A0A099UIL0"/>
<dbReference type="EMBL" id="JRPF02000007">
    <property type="protein sequence ID" value="TLD78314.1"/>
    <property type="molecule type" value="Genomic_DNA"/>
</dbReference>
<reference evidence="4 5" key="1">
    <citation type="journal article" date="2014" name="Genome Announc.">
        <title>Draft genome sequences of eight enterohepatic helicobacter species isolated from both laboratory and wild rodents.</title>
        <authorList>
            <person name="Sheh A."/>
            <person name="Shen Z."/>
            <person name="Fox J.G."/>
        </authorList>
    </citation>
    <scope>NUCLEOTIDE SEQUENCE [LARGE SCALE GENOMIC DNA]</scope>
    <source>
        <strain evidence="4 5">MIT 98-6810</strain>
    </source>
</reference>
<name>A0A099UIL0_9HELI</name>
<dbReference type="OrthoDB" id="5318637at2"/>
<dbReference type="Proteomes" id="UP000029925">
    <property type="component" value="Unassembled WGS sequence"/>
</dbReference>
<dbReference type="Gene3D" id="3.40.50.410">
    <property type="entry name" value="von Willebrand factor, type A domain"/>
    <property type="match status" value="1"/>
</dbReference>
<keyword evidence="1" id="KW-0732">Signal</keyword>
<dbReference type="CDD" id="cd00198">
    <property type="entry name" value="vWFA"/>
    <property type="match status" value="1"/>
</dbReference>
<evidence type="ECO:0000313" key="5">
    <source>
        <dbReference type="Proteomes" id="UP000029925"/>
    </source>
</evidence>
<dbReference type="Pfam" id="PF00092">
    <property type="entry name" value="VWA"/>
    <property type="match status" value="1"/>
</dbReference>
<dbReference type="SUPFAM" id="SSF53300">
    <property type="entry name" value="vWA-like"/>
    <property type="match status" value="1"/>
</dbReference>
<feature type="chain" id="PRO_5044540577" evidence="1">
    <location>
        <begin position="25"/>
        <end position="370"/>
    </location>
</feature>
<sequence>MRYLMKSLLAKALLCFVFTSSVLGANPSTKIPEVDEKLIDTMLSRLIYGAKCDEMAMISHFDPSVLWVKDKDKIDMQKIPKKIRYIRFAGRILSGGISSGNSTYTSADKEFLYTLNGADLEVMSICDKQQLILNNYDKEKEDYNLKLRAKPAKEIAIVINVANSMKDYVFAFKEIAPLIAKHILQEENRGSYAKITLVSFSNYDVKDFDDVFSSSEFVESAKNLKVVNSQTKLINYALIKAMSHFTKDNGLKKEIFLITDGNPNDRGSAEKMLYLTKNLNRNIVKNSGGSKKNWVTIHTLALNKNLDSLKELTLATEGSFYEPSSAYEFKKLLLRLSNNGKDVDPREINVIVPSKTHKIYDPDDPNPPKK</sequence>
<protein>
    <submittedName>
        <fullName evidence="3">Predicted secreted protein</fullName>
    </submittedName>
    <submittedName>
        <fullName evidence="4">VWA domain-containing protein</fullName>
    </submittedName>
</protein>
<dbReference type="Proteomes" id="UP000064525">
    <property type="component" value="Chromosome I"/>
</dbReference>
<dbReference type="PATRIC" id="fig|76936.10.peg.33"/>
<dbReference type="RefSeq" id="WP_034342478.1">
    <property type="nucleotide sequence ID" value="NZ_CAOMNX010000007.1"/>
</dbReference>
<evidence type="ECO:0000256" key="1">
    <source>
        <dbReference type="SAM" id="SignalP"/>
    </source>
</evidence>
<organism evidence="3 6">
    <name type="scientific">Helicobacter typhlonius</name>
    <dbReference type="NCBI Taxonomy" id="76936"/>
    <lineage>
        <taxon>Bacteria</taxon>
        <taxon>Pseudomonadati</taxon>
        <taxon>Campylobacterota</taxon>
        <taxon>Epsilonproteobacteria</taxon>
        <taxon>Campylobacterales</taxon>
        <taxon>Helicobacteraceae</taxon>
        <taxon>Helicobacter</taxon>
    </lineage>
</organism>
<feature type="signal peptide" evidence="1">
    <location>
        <begin position="1"/>
        <end position="24"/>
    </location>
</feature>
<dbReference type="EMBL" id="LN907858">
    <property type="protein sequence ID" value="CUU38921.1"/>
    <property type="molecule type" value="Genomic_DNA"/>
</dbReference>
<dbReference type="InterPro" id="IPR002035">
    <property type="entry name" value="VWF_A"/>
</dbReference>
<dbReference type="InterPro" id="IPR036465">
    <property type="entry name" value="vWFA_dom_sf"/>
</dbReference>
<reference evidence="3" key="2">
    <citation type="submission" date="2015-11" db="EMBL/GenBank/DDBJ databases">
        <authorList>
            <person name="Zhang Y."/>
            <person name="Guo Z."/>
        </authorList>
    </citation>
    <scope>NUCLEOTIDE SEQUENCE</scope>
    <source>
        <strain evidence="3">1</strain>
    </source>
</reference>
<keyword evidence="5" id="KW-1185">Reference proteome</keyword>
<dbReference type="GeneID" id="78150418"/>
<accession>A0A099UIL0</accession>
<gene>
    <name evidence="3" type="ORF">BN2458_PEG0034</name>
    <name evidence="4" type="ORF">LS75_006830</name>
</gene>
<dbReference type="KEGG" id="hty:BN2458_PEG0034"/>
<feature type="domain" description="VWFA" evidence="2">
    <location>
        <begin position="154"/>
        <end position="336"/>
    </location>
</feature>
<evidence type="ECO:0000313" key="6">
    <source>
        <dbReference type="Proteomes" id="UP000064525"/>
    </source>
</evidence>
<evidence type="ECO:0000313" key="4">
    <source>
        <dbReference type="EMBL" id="TLD78314.1"/>
    </source>
</evidence>
<evidence type="ECO:0000259" key="2">
    <source>
        <dbReference type="PROSITE" id="PS50234"/>
    </source>
</evidence>
<reference evidence="6" key="3">
    <citation type="submission" date="2015-11" db="EMBL/GenBank/DDBJ databases">
        <authorList>
            <person name="Anvar S.Y."/>
        </authorList>
    </citation>
    <scope>NUCLEOTIDE SEQUENCE [LARGE SCALE GENOMIC DNA]</scope>
</reference>
<dbReference type="PROSITE" id="PS50234">
    <property type="entry name" value="VWFA"/>
    <property type="match status" value="1"/>
</dbReference>